<feature type="compositionally biased region" description="Polar residues" evidence="1">
    <location>
        <begin position="192"/>
        <end position="207"/>
    </location>
</feature>
<gene>
    <name evidence="3" type="ORF">FD41_GL001743</name>
</gene>
<dbReference type="Pfam" id="PF02129">
    <property type="entry name" value="Peptidase_S15"/>
    <property type="match status" value="1"/>
</dbReference>
<dbReference type="AlphaFoldDB" id="A0A0R1W0H8"/>
<dbReference type="InterPro" id="IPR029058">
    <property type="entry name" value="AB_hydrolase_fold"/>
</dbReference>
<feature type="region of interest" description="Disordered" evidence="1">
    <location>
        <begin position="39"/>
        <end position="207"/>
    </location>
</feature>
<name>A0A0R1W0H8_9LACO</name>
<dbReference type="InterPro" id="IPR000383">
    <property type="entry name" value="Xaa-Pro-like_dom"/>
</dbReference>
<dbReference type="OrthoDB" id="2326685at2"/>
<protein>
    <submittedName>
        <fullName evidence="3">Cell surface hydrolase</fullName>
    </submittedName>
</protein>
<dbReference type="SUPFAM" id="SSF53474">
    <property type="entry name" value="alpha/beta-Hydrolases"/>
    <property type="match status" value="1"/>
</dbReference>
<dbReference type="InterPro" id="IPR052920">
    <property type="entry name" value="DNA-binding_regulatory"/>
</dbReference>
<dbReference type="PANTHER" id="PTHR43358">
    <property type="entry name" value="ALPHA/BETA-HYDROLASE"/>
    <property type="match status" value="1"/>
</dbReference>
<dbReference type="RefSeq" id="WP_056983567.1">
    <property type="nucleotide sequence ID" value="NZ_AZFY01000026.1"/>
</dbReference>
<evidence type="ECO:0000259" key="2">
    <source>
        <dbReference type="Pfam" id="PF02129"/>
    </source>
</evidence>
<feature type="compositionally biased region" description="Low complexity" evidence="1">
    <location>
        <begin position="39"/>
        <end position="65"/>
    </location>
</feature>
<feature type="domain" description="Xaa-Pro dipeptidyl-peptidase-like" evidence="2">
    <location>
        <begin position="313"/>
        <end position="423"/>
    </location>
</feature>
<feature type="compositionally biased region" description="Polar residues" evidence="1">
    <location>
        <begin position="152"/>
        <end position="184"/>
    </location>
</feature>
<dbReference type="PATRIC" id="fig|1423743.5.peg.1801"/>
<proteinExistence type="predicted"/>
<evidence type="ECO:0000313" key="3">
    <source>
        <dbReference type="EMBL" id="KRM11133.1"/>
    </source>
</evidence>
<keyword evidence="4" id="KW-1185">Reference proteome</keyword>
<dbReference type="PANTHER" id="PTHR43358:SF4">
    <property type="entry name" value="ALPHA_BETA HYDROLASE FOLD-1 DOMAIN-CONTAINING PROTEIN"/>
    <property type="match status" value="1"/>
</dbReference>
<sequence>MKAKNAAAHKRNISIITCLVALVSSFLLVVNHTYADAESQTTCTQIPSQSTSSQQTPPSRESSSTNHNNDEVPSQNIAITTGGNSSNDQNSDQRISVPSNQSSVNETTTHTPSDNTNSTNQSNPLSSPDATANKVQIAQQDVATSPLAPDQNPITTDFSKSNDNQATDSKTTVAQSESVSNIPTSGVDKDQMTVTGTINSTDPTIKQSSSNPLFKWLTNMTSAGTAALIYPLLASRQGVRFLLECRKIFFPRYTIDHTWSNLDQKYNPKYTKQFYTNAQQWYDIGVKRENLTIPFADGSGNASATYIAHPGSTKTIIYGQGWTTRPEWMGYVSKIFYDMGYNILMPYSRGQGSSDGEFVTFAYKDKQDWINWINKVNQINGSGSEVILYGQSMGADEALEAAAQKNLPSSVKAVVADCGYSTLPSLLYSLYTRAANKLNDFTAKIGWNLNGSIPLAPYDQFLKNLNNINYLLQSFNIDDASGITAVKNLALPTLFIATADDDFIPDSETKALYNASISKNKQLWILDGRVGGHASANNAVVAYQQHIQSFLDACCNVKNNSISNHTIAA</sequence>
<dbReference type="EMBL" id="AZFY01000026">
    <property type="protein sequence ID" value="KRM11133.1"/>
    <property type="molecule type" value="Genomic_DNA"/>
</dbReference>
<evidence type="ECO:0000256" key="1">
    <source>
        <dbReference type="SAM" id="MobiDB-lite"/>
    </source>
</evidence>
<dbReference type="GO" id="GO:0016787">
    <property type="term" value="F:hydrolase activity"/>
    <property type="evidence" value="ECO:0007669"/>
    <property type="project" value="UniProtKB-KW"/>
</dbReference>
<dbReference type="Proteomes" id="UP000051966">
    <property type="component" value="Unassembled WGS sequence"/>
</dbReference>
<comment type="caution">
    <text evidence="3">The sequence shown here is derived from an EMBL/GenBank/DDBJ whole genome shotgun (WGS) entry which is preliminary data.</text>
</comment>
<reference evidence="3 4" key="1">
    <citation type="journal article" date="2015" name="Genome Announc.">
        <title>Expanding the biotechnology potential of lactobacilli through comparative genomics of 213 strains and associated genera.</title>
        <authorList>
            <person name="Sun Z."/>
            <person name="Harris H.M."/>
            <person name="McCann A."/>
            <person name="Guo C."/>
            <person name="Argimon S."/>
            <person name="Zhang W."/>
            <person name="Yang X."/>
            <person name="Jeffery I.B."/>
            <person name="Cooney J.C."/>
            <person name="Kagawa T.F."/>
            <person name="Liu W."/>
            <person name="Song Y."/>
            <person name="Salvetti E."/>
            <person name="Wrobel A."/>
            <person name="Rasinkangas P."/>
            <person name="Parkhill J."/>
            <person name="Rea M.C."/>
            <person name="O'Sullivan O."/>
            <person name="Ritari J."/>
            <person name="Douillard F.P."/>
            <person name="Paul Ross R."/>
            <person name="Yang R."/>
            <person name="Briner A.E."/>
            <person name="Felis G.E."/>
            <person name="de Vos W.M."/>
            <person name="Barrangou R."/>
            <person name="Klaenhammer T.R."/>
            <person name="Caufield P.W."/>
            <person name="Cui Y."/>
            <person name="Zhang H."/>
            <person name="O'Toole P.W."/>
        </authorList>
    </citation>
    <scope>NUCLEOTIDE SEQUENCE [LARGE SCALE GENOMIC DNA]</scope>
    <source>
        <strain evidence="3 4">DSM 18382</strain>
    </source>
</reference>
<dbReference type="Gene3D" id="3.40.50.1820">
    <property type="entry name" value="alpha/beta hydrolase"/>
    <property type="match status" value="1"/>
</dbReference>
<evidence type="ECO:0000313" key="4">
    <source>
        <dbReference type="Proteomes" id="UP000051966"/>
    </source>
</evidence>
<keyword evidence="3" id="KW-0378">Hydrolase</keyword>
<accession>A0A0R1W0H8</accession>
<feature type="compositionally biased region" description="Polar residues" evidence="1">
    <location>
        <begin position="71"/>
        <end position="143"/>
    </location>
</feature>
<organism evidence="3 4">
    <name type="scientific">Lentilactobacillus farraginis DSM 18382 = JCM 14108</name>
    <dbReference type="NCBI Taxonomy" id="1423743"/>
    <lineage>
        <taxon>Bacteria</taxon>
        <taxon>Bacillati</taxon>
        <taxon>Bacillota</taxon>
        <taxon>Bacilli</taxon>
        <taxon>Lactobacillales</taxon>
        <taxon>Lactobacillaceae</taxon>
        <taxon>Lentilactobacillus</taxon>
    </lineage>
</organism>